<dbReference type="AlphaFoldDB" id="A0A0H5SSS1"/>
<gene>
    <name evidence="1" type="ORF">HHT355_0134</name>
</gene>
<reference evidence="1 2" key="1">
    <citation type="submission" date="2015-06" db="EMBL/GenBank/DDBJ databases">
        <authorList>
            <person name="Wibberg Daniel"/>
        </authorList>
    </citation>
    <scope>NUCLEOTIDE SEQUENCE [LARGE SCALE GENOMIC DNA]</scope>
    <source>
        <strain evidence="1 2">T3/55T</strain>
    </source>
</reference>
<accession>A0A0H5SSS1</accession>
<keyword evidence="2" id="KW-1185">Reference proteome</keyword>
<dbReference type="EMBL" id="CVTD020000006">
    <property type="protein sequence ID" value="CRZ33348.1"/>
    <property type="molecule type" value="Genomic_DNA"/>
</dbReference>
<sequence length="35" mass="4486">METLMLYKIKEILLYEKNIYVILYKNNYVYLDYFK</sequence>
<dbReference type="Proteomes" id="UP000236497">
    <property type="component" value="Unassembled WGS sequence"/>
</dbReference>
<protein>
    <submittedName>
        <fullName evidence="1">Uncharacterized protein</fullName>
    </submittedName>
</protein>
<evidence type="ECO:0000313" key="1">
    <source>
        <dbReference type="EMBL" id="CRZ33348.1"/>
    </source>
</evidence>
<organism evidence="1 2">
    <name type="scientific">Herbinix hemicellulosilytica</name>
    <dbReference type="NCBI Taxonomy" id="1564487"/>
    <lineage>
        <taxon>Bacteria</taxon>
        <taxon>Bacillati</taxon>
        <taxon>Bacillota</taxon>
        <taxon>Clostridia</taxon>
        <taxon>Lachnospirales</taxon>
        <taxon>Lachnospiraceae</taxon>
        <taxon>Herbinix</taxon>
    </lineage>
</organism>
<evidence type="ECO:0000313" key="2">
    <source>
        <dbReference type="Proteomes" id="UP000236497"/>
    </source>
</evidence>
<proteinExistence type="predicted"/>
<name>A0A0H5SSS1_HERHM</name>